<sequence>MSFSSLTLIAACAIGALATPVLYDGRAPLNYTSSNIDAFQSPYTYVVKGSEAASKYQQPSSDSTMVS</sequence>
<organism evidence="3 4">
    <name type="scientific">Thanatephorus cucumeris (strain AG1-IB / isolate 7/3/14)</name>
    <name type="common">Lettuce bottom rot fungus</name>
    <name type="synonym">Rhizoctonia solani</name>
    <dbReference type="NCBI Taxonomy" id="1108050"/>
    <lineage>
        <taxon>Eukaryota</taxon>
        <taxon>Fungi</taxon>
        <taxon>Dikarya</taxon>
        <taxon>Basidiomycota</taxon>
        <taxon>Agaricomycotina</taxon>
        <taxon>Agaricomycetes</taxon>
        <taxon>Cantharellales</taxon>
        <taxon>Ceratobasidiaceae</taxon>
        <taxon>Rhizoctonia</taxon>
        <taxon>Rhizoctonia solani AG-1</taxon>
    </lineage>
</organism>
<evidence type="ECO:0000313" key="4">
    <source>
        <dbReference type="Proteomes" id="UP000012065"/>
    </source>
</evidence>
<dbReference type="Pfam" id="PF18271">
    <property type="entry name" value="GH131_N"/>
    <property type="match status" value="1"/>
</dbReference>
<dbReference type="Proteomes" id="UP000012065">
    <property type="component" value="Unassembled WGS sequence"/>
</dbReference>
<feature type="signal peptide" evidence="1">
    <location>
        <begin position="1"/>
        <end position="18"/>
    </location>
</feature>
<protein>
    <recommendedName>
        <fullName evidence="2">Glycoside hydrolase 131 catalytic N-terminal domain-containing protein</fullName>
    </recommendedName>
</protein>
<reference evidence="3 4" key="1">
    <citation type="journal article" date="2013" name="J. Biotechnol.">
        <title>Establishment and interpretation of the genome sequence of the phytopathogenic fungus Rhizoctonia solani AG1-IB isolate 7/3/14.</title>
        <authorList>
            <person name="Wibberg D.W."/>
            <person name="Jelonek L.J."/>
            <person name="Rupp O.R."/>
            <person name="Hennig M.H."/>
            <person name="Eikmeyer F.E."/>
            <person name="Goesmann A.G."/>
            <person name="Hartmann A.H."/>
            <person name="Borriss R.B."/>
            <person name="Grosch R.G."/>
            <person name="Puehler A.P."/>
            <person name="Schlueter A.S."/>
        </authorList>
    </citation>
    <scope>NUCLEOTIDE SEQUENCE [LARGE SCALE GENOMIC DNA]</scope>
    <source>
        <strain evidence="4">AG1-IB / isolate 7/3/14</strain>
    </source>
</reference>
<evidence type="ECO:0000313" key="3">
    <source>
        <dbReference type="EMBL" id="CCO35371.1"/>
    </source>
</evidence>
<accession>M5C7G2</accession>
<feature type="domain" description="Glycoside hydrolase 131 catalytic N-terminal" evidence="2">
    <location>
        <begin position="21"/>
        <end position="58"/>
    </location>
</feature>
<dbReference type="HOGENOM" id="CLU_2814205_0_0_1"/>
<evidence type="ECO:0000259" key="2">
    <source>
        <dbReference type="Pfam" id="PF18271"/>
    </source>
</evidence>
<dbReference type="AlphaFoldDB" id="M5C7G2"/>
<proteinExistence type="predicted"/>
<comment type="caution">
    <text evidence="3">The sequence shown here is derived from an EMBL/GenBank/DDBJ whole genome shotgun (WGS) entry which is preliminary data.</text>
</comment>
<name>M5C7G2_THACB</name>
<evidence type="ECO:0000256" key="1">
    <source>
        <dbReference type="SAM" id="SignalP"/>
    </source>
</evidence>
<dbReference type="EMBL" id="CAOJ01014509">
    <property type="protein sequence ID" value="CCO35371.1"/>
    <property type="molecule type" value="Genomic_DNA"/>
</dbReference>
<feature type="chain" id="PRO_5004063942" description="Glycoside hydrolase 131 catalytic N-terminal domain-containing protein" evidence="1">
    <location>
        <begin position="19"/>
        <end position="67"/>
    </location>
</feature>
<keyword evidence="1" id="KW-0732">Signal</keyword>
<dbReference type="InterPro" id="IPR041524">
    <property type="entry name" value="GH131_N"/>
</dbReference>
<gene>
    <name evidence="3" type="ORF">BN14_09489</name>
</gene>